<feature type="transmembrane region" description="Helical" evidence="7">
    <location>
        <begin position="253"/>
        <end position="272"/>
    </location>
</feature>
<dbReference type="InterPro" id="IPR036259">
    <property type="entry name" value="MFS_trans_sf"/>
</dbReference>
<feature type="transmembrane region" description="Helical" evidence="7">
    <location>
        <begin position="364"/>
        <end position="384"/>
    </location>
</feature>
<dbReference type="PANTHER" id="PTHR23501:SF195">
    <property type="entry name" value="PEP5"/>
    <property type="match status" value="1"/>
</dbReference>
<dbReference type="AlphaFoldDB" id="A0AAN6DL75"/>
<dbReference type="SUPFAM" id="SSF103473">
    <property type="entry name" value="MFS general substrate transporter"/>
    <property type="match status" value="1"/>
</dbReference>
<feature type="transmembrane region" description="Helical" evidence="7">
    <location>
        <begin position="324"/>
        <end position="344"/>
    </location>
</feature>
<keyword evidence="10" id="KW-1185">Reference proteome</keyword>
<dbReference type="GO" id="GO:0005886">
    <property type="term" value="C:plasma membrane"/>
    <property type="evidence" value="ECO:0007669"/>
    <property type="project" value="TreeGrafter"/>
</dbReference>
<name>A0AAN6DL75_9EURO</name>
<dbReference type="EMBL" id="MU404365">
    <property type="protein sequence ID" value="KAI1607948.1"/>
    <property type="molecule type" value="Genomic_DNA"/>
</dbReference>
<feature type="region of interest" description="Disordered" evidence="6">
    <location>
        <begin position="1"/>
        <end position="43"/>
    </location>
</feature>
<proteinExistence type="predicted"/>
<evidence type="ECO:0000313" key="9">
    <source>
        <dbReference type="EMBL" id="KAI1607948.1"/>
    </source>
</evidence>
<dbReference type="PANTHER" id="PTHR23501">
    <property type="entry name" value="MAJOR FACILITATOR SUPERFAMILY"/>
    <property type="match status" value="1"/>
</dbReference>
<feature type="transmembrane region" description="Helical" evidence="7">
    <location>
        <begin position="391"/>
        <end position="412"/>
    </location>
</feature>
<comment type="subcellular location">
    <subcellularLocation>
        <location evidence="1">Membrane</location>
        <topology evidence="1">Multi-pass membrane protein</topology>
    </subcellularLocation>
</comment>
<evidence type="ECO:0000256" key="5">
    <source>
        <dbReference type="ARBA" id="ARBA00023136"/>
    </source>
</evidence>
<dbReference type="PROSITE" id="PS50850">
    <property type="entry name" value="MFS"/>
    <property type="match status" value="1"/>
</dbReference>
<feature type="transmembrane region" description="Helical" evidence="7">
    <location>
        <begin position="418"/>
        <end position="439"/>
    </location>
</feature>
<feature type="transmembrane region" description="Helical" evidence="7">
    <location>
        <begin position="149"/>
        <end position="170"/>
    </location>
</feature>
<protein>
    <submittedName>
        <fullName evidence="9">Fungal trichothecene efflux pump</fullName>
    </submittedName>
</protein>
<comment type="caution">
    <text evidence="9">The sequence shown here is derived from an EMBL/GenBank/DDBJ whole genome shotgun (WGS) entry which is preliminary data.</text>
</comment>
<dbReference type="Proteomes" id="UP001203852">
    <property type="component" value="Unassembled WGS sequence"/>
</dbReference>
<sequence>MGQEPGEYHVSHDAVPSGTDSAQENSAHLEAPDRKEDQEKATDTWIPTTDEEYVVTFKTWIVILSLSYGISFWIVPTLSSVQSVIATELGDPSGSAFWIPIYTTGVTIAFMVCGANSDLFGRRWFIIGGNVLLFIGYIVMGSAKNNTAMIASCAVIGFGAGNAQLAAFALPELLPNKWRHIGVVLADLGIYFATIVGPIAGRYSVRHGGAWRWLAYGPAIAVAFSFAGLIAFYYPPKHPRGIPFKQALRELDYLGAILFIISITLILVGIIYTTVESSSSPRVIGTLVAGFVTLVVFGLWETFASLKQPLTPTRVFTRNKGRDLTAPFIAGFVVTMFFNSVNIIWPTQINVFYTNATSSFTKAIILTLPQGLGLATGSVLLSVLGSRIGHWRWSMIGSFTLMVLFGGLLAMGNPDRKALMIACVFLCEVAYGWAQYLNITYIQFGVDQVELGISGGLAGVARFGGASIAVAVYTTILVNTQSSSAASLIPPAVRAAGLPASSVAAFESALPLGAAALEKVPGITLAIIEAGGAAFQQSYVHGLRVMALSSIAFGVVGIIACCFCVDIGPKMNAKIEVFLENDKNADKNVYH</sequence>
<dbReference type="InterPro" id="IPR020846">
    <property type="entry name" value="MFS_dom"/>
</dbReference>
<feature type="transmembrane region" description="Helical" evidence="7">
    <location>
        <begin position="182"/>
        <end position="201"/>
    </location>
</feature>
<dbReference type="InterPro" id="IPR010573">
    <property type="entry name" value="MFS_Str1/Tri12-like"/>
</dbReference>
<reference evidence="9" key="1">
    <citation type="journal article" date="2022" name="bioRxiv">
        <title>Deciphering the potential niche of two novel black yeast fungi from a biological soil crust based on their genomes, phenotypes, and melanin regulation.</title>
        <authorList>
            <consortium name="DOE Joint Genome Institute"/>
            <person name="Carr E.C."/>
            <person name="Barton Q."/>
            <person name="Grambo S."/>
            <person name="Sullivan M."/>
            <person name="Renfro C.M."/>
            <person name="Kuo A."/>
            <person name="Pangilinan J."/>
            <person name="Lipzen A."/>
            <person name="Keymanesh K."/>
            <person name="Savage E."/>
            <person name="Barry K."/>
            <person name="Grigoriev I.V."/>
            <person name="Riekhof W.R."/>
            <person name="Harris S.S."/>
        </authorList>
    </citation>
    <scope>NUCLEOTIDE SEQUENCE</scope>
    <source>
        <strain evidence="9">JF 03-4F</strain>
    </source>
</reference>
<evidence type="ECO:0000256" key="1">
    <source>
        <dbReference type="ARBA" id="ARBA00004141"/>
    </source>
</evidence>
<feature type="transmembrane region" description="Helical" evidence="7">
    <location>
        <begin position="451"/>
        <end position="473"/>
    </location>
</feature>
<evidence type="ECO:0000313" key="10">
    <source>
        <dbReference type="Proteomes" id="UP001203852"/>
    </source>
</evidence>
<feature type="transmembrane region" description="Helical" evidence="7">
    <location>
        <begin position="55"/>
        <end position="75"/>
    </location>
</feature>
<feature type="transmembrane region" description="Helical" evidence="7">
    <location>
        <begin position="213"/>
        <end position="233"/>
    </location>
</feature>
<feature type="domain" description="Major facilitator superfamily (MFS) profile" evidence="8">
    <location>
        <begin position="57"/>
        <end position="509"/>
    </location>
</feature>
<keyword evidence="5 7" id="KW-0472">Membrane</keyword>
<evidence type="ECO:0000256" key="4">
    <source>
        <dbReference type="ARBA" id="ARBA00022989"/>
    </source>
</evidence>
<accession>A0AAN6DL75</accession>
<dbReference type="Gene3D" id="1.20.1250.20">
    <property type="entry name" value="MFS general substrate transporter like domains"/>
    <property type="match status" value="1"/>
</dbReference>
<evidence type="ECO:0000256" key="2">
    <source>
        <dbReference type="ARBA" id="ARBA00022448"/>
    </source>
</evidence>
<dbReference type="GO" id="GO:0022857">
    <property type="term" value="F:transmembrane transporter activity"/>
    <property type="evidence" value="ECO:0007669"/>
    <property type="project" value="InterPro"/>
</dbReference>
<feature type="transmembrane region" description="Helical" evidence="7">
    <location>
        <begin position="545"/>
        <end position="565"/>
    </location>
</feature>
<keyword evidence="2" id="KW-0813">Transport</keyword>
<evidence type="ECO:0000256" key="7">
    <source>
        <dbReference type="SAM" id="Phobius"/>
    </source>
</evidence>
<evidence type="ECO:0000259" key="8">
    <source>
        <dbReference type="PROSITE" id="PS50850"/>
    </source>
</evidence>
<feature type="compositionally biased region" description="Basic and acidic residues" evidence="6">
    <location>
        <begin position="1"/>
        <end position="12"/>
    </location>
</feature>
<gene>
    <name evidence="9" type="ORF">EDD36DRAFT_389548</name>
</gene>
<evidence type="ECO:0000256" key="6">
    <source>
        <dbReference type="SAM" id="MobiDB-lite"/>
    </source>
</evidence>
<evidence type="ECO:0000256" key="3">
    <source>
        <dbReference type="ARBA" id="ARBA00022692"/>
    </source>
</evidence>
<keyword evidence="4 7" id="KW-1133">Transmembrane helix</keyword>
<feature type="transmembrane region" description="Helical" evidence="7">
    <location>
        <begin position="124"/>
        <end position="143"/>
    </location>
</feature>
<dbReference type="Pfam" id="PF06609">
    <property type="entry name" value="TRI12"/>
    <property type="match status" value="1"/>
</dbReference>
<feature type="transmembrane region" description="Helical" evidence="7">
    <location>
        <begin position="95"/>
        <end position="112"/>
    </location>
</feature>
<keyword evidence="3 7" id="KW-0812">Transmembrane</keyword>
<organism evidence="9 10">
    <name type="scientific">Exophiala viscosa</name>
    <dbReference type="NCBI Taxonomy" id="2486360"/>
    <lineage>
        <taxon>Eukaryota</taxon>
        <taxon>Fungi</taxon>
        <taxon>Dikarya</taxon>
        <taxon>Ascomycota</taxon>
        <taxon>Pezizomycotina</taxon>
        <taxon>Eurotiomycetes</taxon>
        <taxon>Chaetothyriomycetidae</taxon>
        <taxon>Chaetothyriales</taxon>
        <taxon>Herpotrichiellaceae</taxon>
        <taxon>Exophiala</taxon>
    </lineage>
</organism>
<feature type="compositionally biased region" description="Basic and acidic residues" evidence="6">
    <location>
        <begin position="30"/>
        <end position="42"/>
    </location>
</feature>
<feature type="transmembrane region" description="Helical" evidence="7">
    <location>
        <begin position="284"/>
        <end position="303"/>
    </location>
</feature>